<dbReference type="InterPro" id="IPR003779">
    <property type="entry name" value="CMD-like"/>
</dbReference>
<keyword evidence="3" id="KW-1185">Reference proteome</keyword>
<dbReference type="Proteomes" id="UP000431080">
    <property type="component" value="Unassembled WGS sequence"/>
</dbReference>
<gene>
    <name evidence="2" type="ORF">GE115_12540</name>
</gene>
<dbReference type="InterPro" id="IPR029032">
    <property type="entry name" value="AhpD-like"/>
</dbReference>
<comment type="caution">
    <text evidence="2">The sequence shown here is derived from an EMBL/GenBank/DDBJ whole genome shotgun (WGS) entry which is preliminary data.</text>
</comment>
<organism evidence="2 3">
    <name type="scientific">Agromyces agglutinans</name>
    <dbReference type="NCBI Taxonomy" id="2662258"/>
    <lineage>
        <taxon>Bacteria</taxon>
        <taxon>Bacillati</taxon>
        <taxon>Actinomycetota</taxon>
        <taxon>Actinomycetes</taxon>
        <taxon>Micrococcales</taxon>
        <taxon>Microbacteriaceae</taxon>
        <taxon>Agromyces</taxon>
    </lineage>
</organism>
<dbReference type="SUPFAM" id="SSF69118">
    <property type="entry name" value="AhpD-like"/>
    <property type="match status" value="1"/>
</dbReference>
<accession>A0A6I2FDE2</accession>
<evidence type="ECO:0000313" key="3">
    <source>
        <dbReference type="Proteomes" id="UP000431080"/>
    </source>
</evidence>
<name>A0A6I2FDE2_9MICO</name>
<evidence type="ECO:0000259" key="1">
    <source>
        <dbReference type="Pfam" id="PF02627"/>
    </source>
</evidence>
<dbReference type="Pfam" id="PF02627">
    <property type="entry name" value="CMD"/>
    <property type="match status" value="1"/>
</dbReference>
<feature type="domain" description="Carboxymuconolactone decarboxylase-like" evidence="1">
    <location>
        <begin position="11"/>
        <end position="87"/>
    </location>
</feature>
<reference evidence="2 3" key="1">
    <citation type="submission" date="2019-10" db="EMBL/GenBank/DDBJ databases">
        <authorList>
            <person name="Nie G."/>
            <person name="Ming H."/>
            <person name="Yi B."/>
        </authorList>
    </citation>
    <scope>NUCLEOTIDE SEQUENCE [LARGE SCALE GENOMIC DNA]</scope>
    <source>
        <strain evidence="2 3">CFH 90414</strain>
    </source>
</reference>
<sequence>MSDPLNDDAPVLELLAQMTADSVEASSLDSQELMLVRIAALVAVGAPPVSYALNLEASGEAGLDAESIRGVLTAIAPIVGTARVAAATGNIVKALAAELAIEDLEVAELEADNEDQRA</sequence>
<evidence type="ECO:0000313" key="2">
    <source>
        <dbReference type="EMBL" id="MRG60690.1"/>
    </source>
</evidence>
<dbReference type="Gene3D" id="1.20.1290.10">
    <property type="entry name" value="AhpD-like"/>
    <property type="match status" value="1"/>
</dbReference>
<dbReference type="AlphaFoldDB" id="A0A6I2FDE2"/>
<protein>
    <submittedName>
        <fullName evidence="2">Carboxymuconolactone decarboxylase</fullName>
    </submittedName>
</protein>
<dbReference type="GO" id="GO:0051920">
    <property type="term" value="F:peroxiredoxin activity"/>
    <property type="evidence" value="ECO:0007669"/>
    <property type="project" value="InterPro"/>
</dbReference>
<proteinExistence type="predicted"/>
<dbReference type="EMBL" id="WJIF01000007">
    <property type="protein sequence ID" value="MRG60690.1"/>
    <property type="molecule type" value="Genomic_DNA"/>
</dbReference>